<accession>A0AAJ0JMD2</accession>
<proteinExistence type="predicted"/>
<sequence length="116" mass="13592">MMNNIEKLESEKEVLNFLFGLRNTKITDSNVELISTKIYEKMLEHPTADAWSFFRFAIAKENILLGNLINVNERNLESVILRKHREDARKTRKSLLGYCEMEPLYTPDDKKVVSNE</sequence>
<evidence type="ECO:0000313" key="1">
    <source>
        <dbReference type="EMBL" id="KKB24453.1"/>
    </source>
</evidence>
<gene>
    <name evidence="1" type="ORF">VV61_12070</name>
</gene>
<evidence type="ECO:0000313" key="2">
    <source>
        <dbReference type="Proteomes" id="UP000033530"/>
    </source>
</evidence>
<dbReference type="AlphaFoldDB" id="A0AAJ0JMD2"/>
<name>A0AAJ0JMD2_STACA</name>
<comment type="caution">
    <text evidence="1">The sequence shown here is derived from an EMBL/GenBank/DDBJ whole genome shotgun (WGS) entry which is preliminary data.</text>
</comment>
<protein>
    <submittedName>
        <fullName evidence="1">Uncharacterized protein</fullName>
    </submittedName>
</protein>
<dbReference type="Proteomes" id="UP000033530">
    <property type="component" value="Unassembled WGS sequence"/>
</dbReference>
<organism evidence="1 2">
    <name type="scientific">Staphylococcus carnosus</name>
    <dbReference type="NCBI Taxonomy" id="1281"/>
    <lineage>
        <taxon>Bacteria</taxon>
        <taxon>Bacillati</taxon>
        <taxon>Bacillota</taxon>
        <taxon>Bacilli</taxon>
        <taxon>Bacillales</taxon>
        <taxon>Staphylococcaceae</taxon>
        <taxon>Staphylococcus</taxon>
    </lineage>
</organism>
<reference evidence="1 2" key="1">
    <citation type="submission" date="2015-03" db="EMBL/GenBank/DDBJ databases">
        <title>Draft Genome Sequence of S. carnosus subsp. utilis LTH 7013, Isolated from South Tirolean Ham.</title>
        <authorList>
            <person name="Mueller A."/>
            <person name="Huptas C."/>
            <person name="Wenning M."/>
            <person name="Weiss A."/>
            <person name="Schmidt H."/>
        </authorList>
    </citation>
    <scope>NUCLEOTIDE SEQUENCE [LARGE SCALE GENOMIC DNA]</scope>
    <source>
        <strain evidence="1 2">LTH7013</strain>
    </source>
</reference>
<dbReference type="EMBL" id="LAIU01000010">
    <property type="protein sequence ID" value="KKB24453.1"/>
    <property type="molecule type" value="Genomic_DNA"/>
</dbReference>